<keyword evidence="2" id="KW-0328">Glycosyltransferase</keyword>
<protein>
    <submittedName>
        <fullName evidence="5">Glycosyltransferase</fullName>
    </submittedName>
</protein>
<dbReference type="InterPro" id="IPR001173">
    <property type="entry name" value="Glyco_trans_2-like"/>
</dbReference>
<dbReference type="SUPFAM" id="SSF53448">
    <property type="entry name" value="Nucleotide-diphospho-sugar transferases"/>
    <property type="match status" value="1"/>
</dbReference>
<dbReference type="InterPro" id="IPR029044">
    <property type="entry name" value="Nucleotide-diphossugar_trans"/>
</dbReference>
<dbReference type="InterPro" id="IPR050834">
    <property type="entry name" value="Glycosyltransf_2"/>
</dbReference>
<keyword evidence="6" id="KW-1185">Reference proteome</keyword>
<keyword evidence="3 5" id="KW-0808">Transferase</keyword>
<dbReference type="EMBL" id="JABBPG010000006">
    <property type="protein sequence ID" value="NOU51762.1"/>
    <property type="molecule type" value="Genomic_DNA"/>
</dbReference>
<dbReference type="GO" id="GO:0016757">
    <property type="term" value="F:glycosyltransferase activity"/>
    <property type="evidence" value="ECO:0007669"/>
    <property type="project" value="UniProtKB-KW"/>
</dbReference>
<reference evidence="5 6" key="1">
    <citation type="submission" date="2020-04" db="EMBL/GenBank/DDBJ databases">
        <title>Pseudoalteromonas caenipelagi sp. nov., isolated from a tidal flat.</title>
        <authorList>
            <person name="Park S."/>
            <person name="Yoon J.-H."/>
        </authorList>
    </citation>
    <scope>NUCLEOTIDE SEQUENCE [LARGE SCALE GENOMIC DNA]</scope>
    <source>
        <strain evidence="5 6">JBTF-M23</strain>
    </source>
</reference>
<dbReference type="PANTHER" id="PTHR43685">
    <property type="entry name" value="GLYCOSYLTRANSFERASE"/>
    <property type="match status" value="1"/>
</dbReference>
<evidence type="ECO:0000313" key="5">
    <source>
        <dbReference type="EMBL" id="NOU51762.1"/>
    </source>
</evidence>
<name>A0A849VED9_9GAMM</name>
<dbReference type="RefSeq" id="WP_171626821.1">
    <property type="nucleotide sequence ID" value="NZ_JABBPG010000006.1"/>
</dbReference>
<accession>A0A849VED9</accession>
<dbReference type="Pfam" id="PF00535">
    <property type="entry name" value="Glycos_transf_2"/>
    <property type="match status" value="1"/>
</dbReference>
<comment type="similarity">
    <text evidence="1">Belongs to the glycosyltransferase 2 family.</text>
</comment>
<dbReference type="Proteomes" id="UP000586305">
    <property type="component" value="Unassembled WGS sequence"/>
</dbReference>
<evidence type="ECO:0000256" key="2">
    <source>
        <dbReference type="ARBA" id="ARBA00022676"/>
    </source>
</evidence>
<evidence type="ECO:0000313" key="6">
    <source>
        <dbReference type="Proteomes" id="UP000586305"/>
    </source>
</evidence>
<comment type="caution">
    <text evidence="5">The sequence shown here is derived from an EMBL/GenBank/DDBJ whole genome shotgun (WGS) entry which is preliminary data.</text>
</comment>
<dbReference type="Gene3D" id="3.90.550.10">
    <property type="entry name" value="Spore Coat Polysaccharide Biosynthesis Protein SpsA, Chain A"/>
    <property type="match status" value="1"/>
</dbReference>
<dbReference type="PANTHER" id="PTHR43685:SF5">
    <property type="entry name" value="GLYCOSYLTRANSFERASE EPSE-RELATED"/>
    <property type="match status" value="1"/>
</dbReference>
<feature type="domain" description="Glycosyltransferase 2-like" evidence="4">
    <location>
        <begin position="3"/>
        <end position="171"/>
    </location>
</feature>
<dbReference type="AlphaFoldDB" id="A0A849VED9"/>
<evidence type="ECO:0000256" key="3">
    <source>
        <dbReference type="ARBA" id="ARBA00022679"/>
    </source>
</evidence>
<sequence length="272" mass="31875">MFSVLMSVYKNDEIFFFRDAVESVVKQTILPEEFVLVCDGPLNQNYFSEIEAIGSKLSSMNVKFVLVKLECNVGLGLALREGIKHCSQKYIIRMDSDDISRPTRIEKTLKFIKENPDVDVFGSSIEEFYSVPGDLKRYREVPISKDEIIRYGKNRNPMNHVTVCMRKESILAVGNYESVLFHEDYYLWVKLIMANLNMANVHDVFVDVRVGNDLIGRRKGFDYLKLEFAFAKKCKEILYFNFFDFCRYLLPRIFLRLLPRKILSVIYKKMRS</sequence>
<organism evidence="5 6">
    <name type="scientific">Pseudoalteromonas caenipelagi</name>
    <dbReference type="NCBI Taxonomy" id="2726988"/>
    <lineage>
        <taxon>Bacteria</taxon>
        <taxon>Pseudomonadati</taxon>
        <taxon>Pseudomonadota</taxon>
        <taxon>Gammaproteobacteria</taxon>
        <taxon>Alteromonadales</taxon>
        <taxon>Pseudoalteromonadaceae</taxon>
        <taxon>Pseudoalteromonas</taxon>
    </lineage>
</organism>
<evidence type="ECO:0000259" key="4">
    <source>
        <dbReference type="Pfam" id="PF00535"/>
    </source>
</evidence>
<proteinExistence type="inferred from homology"/>
<evidence type="ECO:0000256" key="1">
    <source>
        <dbReference type="ARBA" id="ARBA00006739"/>
    </source>
</evidence>
<gene>
    <name evidence="5" type="ORF">HG263_14590</name>
</gene>